<protein>
    <submittedName>
        <fullName evidence="1">Uncharacterized protein</fullName>
    </submittedName>
</protein>
<sequence length="56" mass="6278">MILLKMECEIGSSKMRTPSFRNESGKFPDLLRSTSVASEVDFLSRWSSAQPDKLLG</sequence>
<evidence type="ECO:0000313" key="2">
    <source>
        <dbReference type="Proteomes" id="UP001187192"/>
    </source>
</evidence>
<accession>A0AA88AT77</accession>
<keyword evidence="2" id="KW-1185">Reference proteome</keyword>
<dbReference type="AlphaFoldDB" id="A0AA88AT77"/>
<proteinExistence type="predicted"/>
<name>A0AA88AT77_FICCA</name>
<evidence type="ECO:0000313" key="1">
    <source>
        <dbReference type="EMBL" id="GMN47121.1"/>
    </source>
</evidence>
<comment type="caution">
    <text evidence="1">The sequence shown here is derived from an EMBL/GenBank/DDBJ whole genome shotgun (WGS) entry which is preliminary data.</text>
</comment>
<dbReference type="EMBL" id="BTGU01000024">
    <property type="protein sequence ID" value="GMN47121.1"/>
    <property type="molecule type" value="Genomic_DNA"/>
</dbReference>
<gene>
    <name evidence="1" type="ORF">TIFTF001_016303</name>
</gene>
<dbReference type="Proteomes" id="UP001187192">
    <property type="component" value="Unassembled WGS sequence"/>
</dbReference>
<organism evidence="1 2">
    <name type="scientific">Ficus carica</name>
    <name type="common">Common fig</name>
    <dbReference type="NCBI Taxonomy" id="3494"/>
    <lineage>
        <taxon>Eukaryota</taxon>
        <taxon>Viridiplantae</taxon>
        <taxon>Streptophyta</taxon>
        <taxon>Embryophyta</taxon>
        <taxon>Tracheophyta</taxon>
        <taxon>Spermatophyta</taxon>
        <taxon>Magnoliopsida</taxon>
        <taxon>eudicotyledons</taxon>
        <taxon>Gunneridae</taxon>
        <taxon>Pentapetalae</taxon>
        <taxon>rosids</taxon>
        <taxon>fabids</taxon>
        <taxon>Rosales</taxon>
        <taxon>Moraceae</taxon>
        <taxon>Ficeae</taxon>
        <taxon>Ficus</taxon>
    </lineage>
</organism>
<reference evidence="1" key="1">
    <citation type="submission" date="2023-07" db="EMBL/GenBank/DDBJ databases">
        <title>draft genome sequence of fig (Ficus carica).</title>
        <authorList>
            <person name="Takahashi T."/>
            <person name="Nishimura K."/>
        </authorList>
    </citation>
    <scope>NUCLEOTIDE SEQUENCE</scope>
</reference>